<feature type="compositionally biased region" description="Low complexity" evidence="1">
    <location>
        <begin position="106"/>
        <end position="127"/>
    </location>
</feature>
<comment type="caution">
    <text evidence="3">The sequence shown here is derived from an EMBL/GenBank/DDBJ whole genome shotgun (WGS) entry which is preliminary data.</text>
</comment>
<gene>
    <name evidence="3" type="ORF">KVV02_006508</name>
</gene>
<dbReference type="EMBL" id="JAIFTL010000010">
    <property type="protein sequence ID" value="KAG9327031.1"/>
    <property type="molecule type" value="Genomic_DNA"/>
</dbReference>
<sequence length="1158" mass="126857">MNGDHQRFILPHLRSCHPTHMSEAAVPASSPLQPGLQPVLITSPACSDPHTAQGLSTEAHASTPNATTLQEQSPSFAHSPALASRGSNAGSTPVETPVSESERGAEAGTGTATTPEPTAAATTPAAPKQVFSLFLTPEQRKKKLEEVEAAKGSTKRGRKPKAKAAPASTFASSLAPVVAPKPAVDQKAMIDPNISKSGETHPFFQEVKASQALAASIGEAGSHPTPGNDRQARRRYNTKPQEPPFPLSHHQFHGSDTIDALNGVVARLCGLDTVSSPPHLAEALSKHERKPKSAGTLRYDNQRWYSLRSTPDLGITAPVYKLKPRGRDCWAHWGKDRDLKWREWSERNNRLQKPTTRQRDVFNKFGYADEFEFESCRRVATNQKLWHQTWASSLLTSTAGLSIGSTEIPSELRFGELWTEKYRPTVGAEVLGNRGNTEYLTQWLKGLEVSGWTLNPEESSSGVGSVGSSKKSTDLVGAARKRRKRLRRKDYDDLDDFIVEDNLEDIFDDFGDPYEYLGDVDNGLFATPRPLTSFANLVHGDLPLEGEDLGLMGGSKVLPRKFDIKSNTILLSGPTGSCKTAAVYACAEESGYEVFEVSPGMRRTGKEVLGLVGEMAENHHVHVVPGKAESKDEIQHVMGGKSHETAAPVSVAPVHQPPAQPSTIFSFFQKKQSQSQPQEQNLQSEDEIMQDASEVDIVGIDDDGIEQSADPQSQASSPLGSTKGSEQDKDDSLANHQDTLSDLYSLLATTNPRQSLILLEEVDILFEDDKGFWASIMTLLSKSKRPVVMTCNDTSKIPAATLRFQEHLEFTKPGLRELHLYLSSICKIEGFICSAEYLTSLIMQCRYDVRRCLMQLQYDSGVVKSRSSSSKSTPSPSSPVSSNGQPRSRDSSPSADSVSVHRGTQHINGGGPPASPGRRKPQRLLRISANGIIRASTPLMSSDKKSIPSPMQELEQLEIQAQYADAMSMSDSQLRMKPGRVIQCYELDQFEPSKDDTVGQNFVVLKRPSGPDHLLLDQEIAGLVEEGCESLYLCMANQHGMGSPTVFEDAVKRDDPVRTLAEVFIPMNETMTRMLRQMQPALEQTMSLHGLRFNLDVTFGAYAPLLRSMIEAEDVNTAVPTGKRTMRSGGHLKRHLNMLSDSERAAMRSTCFSSLARP</sequence>
<feature type="compositionally biased region" description="Low complexity" evidence="1">
    <location>
        <begin position="891"/>
        <end position="900"/>
    </location>
</feature>
<feature type="region of interest" description="Disordered" evidence="1">
    <location>
        <begin position="39"/>
        <end position="127"/>
    </location>
</feature>
<dbReference type="PANTHER" id="PTHR23389:SF21">
    <property type="entry name" value="ATPASE FAMILY AAA DOMAIN-CONTAINING PROTEIN 5"/>
    <property type="match status" value="1"/>
</dbReference>
<feature type="region of interest" description="Disordered" evidence="1">
    <location>
        <begin position="218"/>
        <end position="249"/>
    </location>
</feature>
<dbReference type="AlphaFoldDB" id="A0A9P8ACG2"/>
<name>A0A9P8ACG2_MORAP</name>
<evidence type="ECO:0000256" key="1">
    <source>
        <dbReference type="SAM" id="MobiDB-lite"/>
    </source>
</evidence>
<protein>
    <recommendedName>
        <fullName evidence="2">AAA+ ATPase domain-containing protein</fullName>
    </recommendedName>
</protein>
<dbReference type="PANTHER" id="PTHR23389">
    <property type="entry name" value="CHROMOSOME TRANSMISSION FIDELITY FACTOR 18"/>
    <property type="match status" value="1"/>
</dbReference>
<dbReference type="SUPFAM" id="SSF52540">
    <property type="entry name" value="P-loop containing nucleoside triphosphate hydrolases"/>
    <property type="match status" value="1"/>
</dbReference>
<dbReference type="GO" id="GO:0005634">
    <property type="term" value="C:nucleus"/>
    <property type="evidence" value="ECO:0007669"/>
    <property type="project" value="TreeGrafter"/>
</dbReference>
<dbReference type="Proteomes" id="UP000717515">
    <property type="component" value="Unassembled WGS sequence"/>
</dbReference>
<reference evidence="3" key="1">
    <citation type="submission" date="2021-07" db="EMBL/GenBank/DDBJ databases">
        <title>Draft genome of Mortierella alpina, strain LL118, isolated from an aspen leaf litter sample.</title>
        <authorList>
            <person name="Yang S."/>
            <person name="Vinatzer B.A."/>
        </authorList>
    </citation>
    <scope>NUCLEOTIDE SEQUENCE</scope>
    <source>
        <strain evidence="3">LL118</strain>
    </source>
</reference>
<feature type="domain" description="AAA+ ATPase" evidence="2">
    <location>
        <begin position="565"/>
        <end position="814"/>
    </location>
</feature>
<dbReference type="SMART" id="SM00382">
    <property type="entry name" value="AAA"/>
    <property type="match status" value="1"/>
</dbReference>
<proteinExistence type="predicted"/>
<dbReference type="InterPro" id="IPR027417">
    <property type="entry name" value="P-loop_NTPase"/>
</dbReference>
<feature type="compositionally biased region" description="Low complexity" evidence="1">
    <location>
        <begin position="864"/>
        <end position="882"/>
    </location>
</feature>
<organism evidence="3 4">
    <name type="scientific">Mortierella alpina</name>
    <name type="common">Oleaginous fungus</name>
    <name type="synonym">Mortierella renispora</name>
    <dbReference type="NCBI Taxonomy" id="64518"/>
    <lineage>
        <taxon>Eukaryota</taxon>
        <taxon>Fungi</taxon>
        <taxon>Fungi incertae sedis</taxon>
        <taxon>Mucoromycota</taxon>
        <taxon>Mortierellomycotina</taxon>
        <taxon>Mortierellomycetes</taxon>
        <taxon>Mortierellales</taxon>
        <taxon>Mortierellaceae</taxon>
        <taxon>Mortierella</taxon>
    </lineage>
</organism>
<feature type="compositionally biased region" description="Low complexity" evidence="1">
    <location>
        <begin position="707"/>
        <end position="718"/>
    </location>
</feature>
<feature type="region of interest" description="Disordered" evidence="1">
    <location>
        <begin position="146"/>
        <end position="168"/>
    </location>
</feature>
<accession>A0A9P8ACG2</accession>
<evidence type="ECO:0000259" key="2">
    <source>
        <dbReference type="SMART" id="SM00382"/>
    </source>
</evidence>
<evidence type="ECO:0000313" key="3">
    <source>
        <dbReference type="EMBL" id="KAG9327031.1"/>
    </source>
</evidence>
<feature type="region of interest" description="Disordered" evidence="1">
    <location>
        <begin position="703"/>
        <end position="733"/>
    </location>
</feature>
<feature type="compositionally biased region" description="Polar residues" evidence="1">
    <location>
        <begin position="53"/>
        <end position="76"/>
    </location>
</feature>
<dbReference type="InterPro" id="IPR003593">
    <property type="entry name" value="AAA+_ATPase"/>
</dbReference>
<feature type="region of interest" description="Disordered" evidence="1">
    <location>
        <begin position="864"/>
        <end position="920"/>
    </location>
</feature>
<evidence type="ECO:0000313" key="4">
    <source>
        <dbReference type="Proteomes" id="UP000717515"/>
    </source>
</evidence>
<dbReference type="GO" id="GO:0003677">
    <property type="term" value="F:DNA binding"/>
    <property type="evidence" value="ECO:0007669"/>
    <property type="project" value="TreeGrafter"/>
</dbReference>
<dbReference type="Gene3D" id="3.40.50.300">
    <property type="entry name" value="P-loop containing nucleotide triphosphate hydrolases"/>
    <property type="match status" value="1"/>
</dbReference>
<feature type="compositionally biased region" description="Basic residues" evidence="1">
    <location>
        <begin position="153"/>
        <end position="162"/>
    </location>
</feature>
<feature type="compositionally biased region" description="Polar residues" evidence="1">
    <location>
        <begin position="85"/>
        <end position="94"/>
    </location>
</feature>